<keyword evidence="5" id="KW-0819">tRNA processing</keyword>
<feature type="domain" description="SAM-dependent methyltransferase TRM5/TYW2-type" evidence="6">
    <location>
        <begin position="117"/>
        <end position="386"/>
    </location>
</feature>
<dbReference type="AlphaFoldDB" id="A0A0F9BRL9"/>
<comment type="caution">
    <text evidence="7">The sequence shown here is derived from an EMBL/GenBank/DDBJ whole genome shotgun (WGS) entry which is preliminary data.</text>
</comment>
<protein>
    <recommendedName>
        <fullName evidence="6">SAM-dependent methyltransferase TRM5/TYW2-type domain-containing protein</fullName>
    </recommendedName>
</protein>
<dbReference type="GO" id="GO:0008175">
    <property type="term" value="F:tRNA methyltransferase activity"/>
    <property type="evidence" value="ECO:0007669"/>
    <property type="project" value="TreeGrafter"/>
</dbReference>
<evidence type="ECO:0000256" key="5">
    <source>
        <dbReference type="ARBA" id="ARBA00022694"/>
    </source>
</evidence>
<dbReference type="InterPro" id="IPR030382">
    <property type="entry name" value="MeTrfase_TRM5/TYW2"/>
</dbReference>
<proteinExistence type="predicted"/>
<dbReference type="InterPro" id="IPR056744">
    <property type="entry name" value="TRM5/TYW2-like_N"/>
</dbReference>
<evidence type="ECO:0000256" key="1">
    <source>
        <dbReference type="ARBA" id="ARBA00022490"/>
    </source>
</evidence>
<dbReference type="Gene3D" id="3.40.50.150">
    <property type="entry name" value="Vaccinia Virus protein VP39"/>
    <property type="match status" value="1"/>
</dbReference>
<keyword evidence="2" id="KW-0489">Methyltransferase</keyword>
<keyword evidence="3" id="KW-0808">Transferase</keyword>
<dbReference type="GO" id="GO:0002939">
    <property type="term" value="P:tRNA N1-guanine methylation"/>
    <property type="evidence" value="ECO:0007669"/>
    <property type="project" value="TreeGrafter"/>
</dbReference>
<dbReference type="Gene3D" id="3.30.300.110">
    <property type="entry name" value="Met-10+ protein-like domains"/>
    <property type="match status" value="1"/>
</dbReference>
<evidence type="ECO:0000256" key="3">
    <source>
        <dbReference type="ARBA" id="ARBA00022679"/>
    </source>
</evidence>
<gene>
    <name evidence="7" type="ORF">LCGC14_2414210</name>
</gene>
<evidence type="ECO:0000259" key="6">
    <source>
        <dbReference type="PROSITE" id="PS51684"/>
    </source>
</evidence>
<keyword evidence="4" id="KW-0949">S-adenosyl-L-methionine</keyword>
<dbReference type="PANTHER" id="PTHR23245:SF36">
    <property type="entry name" value="TRNA (GUANINE(37)-N1)-METHYLTRANSFERASE"/>
    <property type="match status" value="1"/>
</dbReference>
<dbReference type="EMBL" id="LAZR01036551">
    <property type="protein sequence ID" value="KKL24550.1"/>
    <property type="molecule type" value="Genomic_DNA"/>
</dbReference>
<sequence>MKNISLDEIISKVEINFIKLRKTDGRFFIQLIKEHFNHELIINHKYKTFYDDKYVLFPLVKKKGTIEKLIKVVDNLINFDFISKLAEENPKFKYRSLKEALLGKIPDIFIHLIPSSYDIIGKIAILEFEKSHNKDIKEINKYKKLVANAVIEVNKNVQSVFEKKSEIQGTHRLRKLAHLAGENDSETSHRENNCIFRVDIKTTYFSPRMVYERRRVSESNIQENEVIIDMFAGVGPFSIQIARLNAVKIYAFDVNPYAIKFLQVNVDINNLSGEIIPYNLNVYEILKPSNRIGKKLCYTADRIIMNLPEQSLKFIDVVCFLMKKSGGILHFYQISKKPNPIEKTIKDLKKELMEFNWVIDKIINSKIVKSYSPKADLVVVDLKIKYLGS</sequence>
<accession>A0A0F9BRL9</accession>
<dbReference type="Pfam" id="PF25133">
    <property type="entry name" value="TYW2_N_2"/>
    <property type="match status" value="1"/>
</dbReference>
<name>A0A0F9BRL9_9ZZZZ</name>
<evidence type="ECO:0000256" key="2">
    <source>
        <dbReference type="ARBA" id="ARBA00022603"/>
    </source>
</evidence>
<dbReference type="InterPro" id="IPR029063">
    <property type="entry name" value="SAM-dependent_MTases_sf"/>
</dbReference>
<dbReference type="PROSITE" id="PS51684">
    <property type="entry name" value="SAM_MT_TRM5_TYW2"/>
    <property type="match status" value="1"/>
</dbReference>
<reference evidence="7" key="1">
    <citation type="journal article" date="2015" name="Nature">
        <title>Complex archaea that bridge the gap between prokaryotes and eukaryotes.</title>
        <authorList>
            <person name="Spang A."/>
            <person name="Saw J.H."/>
            <person name="Jorgensen S.L."/>
            <person name="Zaremba-Niedzwiedzka K."/>
            <person name="Martijn J."/>
            <person name="Lind A.E."/>
            <person name="van Eijk R."/>
            <person name="Schleper C."/>
            <person name="Guy L."/>
            <person name="Ettema T.J."/>
        </authorList>
    </citation>
    <scope>NUCLEOTIDE SEQUENCE</scope>
</reference>
<evidence type="ECO:0000313" key="7">
    <source>
        <dbReference type="EMBL" id="KKL24550.1"/>
    </source>
</evidence>
<dbReference type="GO" id="GO:0005737">
    <property type="term" value="C:cytoplasm"/>
    <property type="evidence" value="ECO:0007669"/>
    <property type="project" value="TreeGrafter"/>
</dbReference>
<dbReference type="InterPro" id="IPR056743">
    <property type="entry name" value="TRM5-TYW2-like_MTfase"/>
</dbReference>
<dbReference type="CDD" id="cd02440">
    <property type="entry name" value="AdoMet_MTases"/>
    <property type="match status" value="1"/>
</dbReference>
<dbReference type="Pfam" id="PF02475">
    <property type="entry name" value="TRM5-TYW2_MTfase"/>
    <property type="match status" value="1"/>
</dbReference>
<dbReference type="SUPFAM" id="SSF53335">
    <property type="entry name" value="S-adenosyl-L-methionine-dependent methyltransferases"/>
    <property type="match status" value="1"/>
</dbReference>
<evidence type="ECO:0000256" key="4">
    <source>
        <dbReference type="ARBA" id="ARBA00022691"/>
    </source>
</evidence>
<dbReference type="PANTHER" id="PTHR23245">
    <property type="entry name" value="TRNA METHYLTRANSFERASE"/>
    <property type="match status" value="1"/>
</dbReference>
<keyword evidence="1" id="KW-0963">Cytoplasm</keyword>
<organism evidence="7">
    <name type="scientific">marine sediment metagenome</name>
    <dbReference type="NCBI Taxonomy" id="412755"/>
    <lineage>
        <taxon>unclassified sequences</taxon>
        <taxon>metagenomes</taxon>
        <taxon>ecological metagenomes</taxon>
    </lineage>
</organism>